<evidence type="ECO:0000256" key="2">
    <source>
        <dbReference type="ARBA" id="ARBA00010199"/>
    </source>
</evidence>
<feature type="transmembrane region" description="Helical" evidence="7">
    <location>
        <begin position="78"/>
        <end position="98"/>
    </location>
</feature>
<feature type="transmembrane region" description="Helical" evidence="7">
    <location>
        <begin position="190"/>
        <end position="216"/>
    </location>
</feature>
<keyword evidence="9" id="KW-1185">Reference proteome</keyword>
<dbReference type="InterPro" id="IPR002528">
    <property type="entry name" value="MATE_fam"/>
</dbReference>
<evidence type="ECO:0000256" key="5">
    <source>
        <dbReference type="ARBA" id="ARBA00023136"/>
    </source>
</evidence>
<dbReference type="GO" id="GO:0015297">
    <property type="term" value="F:antiporter activity"/>
    <property type="evidence" value="ECO:0007669"/>
    <property type="project" value="InterPro"/>
</dbReference>
<feature type="region of interest" description="Disordered" evidence="6">
    <location>
        <begin position="1"/>
        <end position="30"/>
    </location>
</feature>
<evidence type="ECO:0008006" key="10">
    <source>
        <dbReference type="Google" id="ProtNLM"/>
    </source>
</evidence>
<reference evidence="8 9" key="1">
    <citation type="journal article" date="2020" name="Mol. Plant">
        <title>The Chromosome-Based Rubber Tree Genome Provides New Insights into Spurge Genome Evolution and Rubber Biosynthesis.</title>
        <authorList>
            <person name="Liu J."/>
            <person name="Shi C."/>
            <person name="Shi C.C."/>
            <person name="Li W."/>
            <person name="Zhang Q.J."/>
            <person name="Zhang Y."/>
            <person name="Li K."/>
            <person name="Lu H.F."/>
            <person name="Shi C."/>
            <person name="Zhu S.T."/>
            <person name="Xiao Z.Y."/>
            <person name="Nan H."/>
            <person name="Yue Y."/>
            <person name="Zhu X.G."/>
            <person name="Wu Y."/>
            <person name="Hong X.N."/>
            <person name="Fan G.Y."/>
            <person name="Tong Y."/>
            <person name="Zhang D."/>
            <person name="Mao C.L."/>
            <person name="Liu Y.L."/>
            <person name="Hao S.J."/>
            <person name="Liu W.Q."/>
            <person name="Lv M.Q."/>
            <person name="Zhang H.B."/>
            <person name="Liu Y."/>
            <person name="Hu-Tang G.R."/>
            <person name="Wang J.P."/>
            <person name="Wang J.H."/>
            <person name="Sun Y.H."/>
            <person name="Ni S.B."/>
            <person name="Chen W.B."/>
            <person name="Zhang X.C."/>
            <person name="Jiao Y.N."/>
            <person name="Eichler E.E."/>
            <person name="Li G.H."/>
            <person name="Liu X."/>
            <person name="Gao L.Z."/>
        </authorList>
    </citation>
    <scope>NUCLEOTIDE SEQUENCE [LARGE SCALE GENOMIC DNA]</scope>
    <source>
        <strain evidence="9">cv. GT1</strain>
        <tissue evidence="8">Leaf</tissue>
    </source>
</reference>
<evidence type="ECO:0000256" key="1">
    <source>
        <dbReference type="ARBA" id="ARBA00004141"/>
    </source>
</evidence>
<dbReference type="InterPro" id="IPR044644">
    <property type="entry name" value="DinF-like"/>
</dbReference>
<proteinExistence type="inferred from homology"/>
<comment type="subcellular location">
    <subcellularLocation>
        <location evidence="1">Membrane</location>
        <topology evidence="1">Multi-pass membrane protein</topology>
    </subcellularLocation>
</comment>
<feature type="transmembrane region" description="Helical" evidence="7">
    <location>
        <begin position="222"/>
        <end position="242"/>
    </location>
</feature>
<feature type="compositionally biased region" description="Polar residues" evidence="6">
    <location>
        <begin position="1"/>
        <end position="12"/>
    </location>
</feature>
<comment type="caution">
    <text evidence="8">The sequence shown here is derived from an EMBL/GenBank/DDBJ whole genome shotgun (WGS) entry which is preliminary data.</text>
</comment>
<evidence type="ECO:0000256" key="3">
    <source>
        <dbReference type="ARBA" id="ARBA00022692"/>
    </source>
</evidence>
<evidence type="ECO:0000256" key="6">
    <source>
        <dbReference type="SAM" id="MobiDB-lite"/>
    </source>
</evidence>
<feature type="transmembrane region" description="Helical" evidence="7">
    <location>
        <begin position="110"/>
        <end position="131"/>
    </location>
</feature>
<evidence type="ECO:0000313" key="9">
    <source>
        <dbReference type="Proteomes" id="UP000467840"/>
    </source>
</evidence>
<keyword evidence="4 7" id="KW-1133">Transmembrane helix</keyword>
<name>A0A6A6NBW6_HEVBR</name>
<evidence type="ECO:0000256" key="7">
    <source>
        <dbReference type="SAM" id="Phobius"/>
    </source>
</evidence>
<evidence type="ECO:0000313" key="8">
    <source>
        <dbReference type="EMBL" id="KAF2322834.1"/>
    </source>
</evidence>
<keyword evidence="3 7" id="KW-0812">Transmembrane</keyword>
<feature type="transmembrane region" description="Helical" evidence="7">
    <location>
        <begin position="289"/>
        <end position="311"/>
    </location>
</feature>
<keyword evidence="5 7" id="KW-0472">Membrane</keyword>
<evidence type="ECO:0000256" key="4">
    <source>
        <dbReference type="ARBA" id="ARBA00022989"/>
    </source>
</evidence>
<dbReference type="GO" id="GO:0016020">
    <property type="term" value="C:membrane"/>
    <property type="evidence" value="ECO:0007669"/>
    <property type="project" value="UniProtKB-SubCell"/>
</dbReference>
<dbReference type="GO" id="GO:0042910">
    <property type="term" value="F:xenobiotic transmembrane transporter activity"/>
    <property type="evidence" value="ECO:0007669"/>
    <property type="project" value="InterPro"/>
</dbReference>
<dbReference type="Pfam" id="PF01554">
    <property type="entry name" value="MatE"/>
    <property type="match status" value="1"/>
</dbReference>
<accession>A0A6A6NBW6</accession>
<dbReference type="Proteomes" id="UP000467840">
    <property type="component" value="Chromosome 11"/>
</dbReference>
<dbReference type="AlphaFoldDB" id="A0A6A6NBW6"/>
<comment type="similarity">
    <text evidence="2">Belongs to the multi antimicrobial extrusion (MATE) (TC 2.A.66.1) family.</text>
</comment>
<sequence length="428" mass="46937">MRHCISPTQDVVDNNREMDSENDSEIASVSSFQEGEEIEAEVKTEAFENQTIWNQMREIMMFTGPATGFGPGTVVCDYISYVFMFLSVATSNLVATSLARRDNNEVQHQISILLFVGLACGILMFLFTRYFGSWALTAFTGPKNVHIVPAANTYVQIRGYAWPAVIVGWVAQSASLGMKDSWGPLKALAVSSILNGVGDVVLCSFLGYGIAGAAWATMVSQVVFYSLIIYFATSMGTYSVAAHQVMIQTYSMCTVWGEPLSQTAQSFMPELIYGVNRSLAKARTLLKSLVMIGATLGLVLGVIGTCVPWLYPNLFTPDQNVVREMHKVLLPYFMALAITSSTHSLEGTLMAGRDLKFLSLSMTGCLSFGALVLMLASSRGCGLAGCWYALVGFQWSRFFLALQRLLSPDGILYSEDLSRYKIEKLKDS</sequence>
<dbReference type="PANTHER" id="PTHR42893">
    <property type="entry name" value="PROTEIN DETOXIFICATION 44, CHLOROPLASTIC-RELATED"/>
    <property type="match status" value="1"/>
</dbReference>
<dbReference type="EMBL" id="JAAGAX010000002">
    <property type="protein sequence ID" value="KAF2322834.1"/>
    <property type="molecule type" value="Genomic_DNA"/>
</dbReference>
<organism evidence="8 9">
    <name type="scientific">Hevea brasiliensis</name>
    <name type="common">Para rubber tree</name>
    <name type="synonym">Siphonia brasiliensis</name>
    <dbReference type="NCBI Taxonomy" id="3981"/>
    <lineage>
        <taxon>Eukaryota</taxon>
        <taxon>Viridiplantae</taxon>
        <taxon>Streptophyta</taxon>
        <taxon>Embryophyta</taxon>
        <taxon>Tracheophyta</taxon>
        <taxon>Spermatophyta</taxon>
        <taxon>Magnoliopsida</taxon>
        <taxon>eudicotyledons</taxon>
        <taxon>Gunneridae</taxon>
        <taxon>Pentapetalae</taxon>
        <taxon>rosids</taxon>
        <taxon>fabids</taxon>
        <taxon>Malpighiales</taxon>
        <taxon>Euphorbiaceae</taxon>
        <taxon>Crotonoideae</taxon>
        <taxon>Micrandreae</taxon>
        <taxon>Hevea</taxon>
    </lineage>
</organism>
<dbReference type="PANTHER" id="PTHR42893:SF9">
    <property type="entry name" value="PROTEIN DETOXIFICATION 46, CHLOROPLASTIC"/>
    <property type="match status" value="1"/>
</dbReference>
<gene>
    <name evidence="8" type="ORF">GH714_031240</name>
</gene>
<feature type="transmembrane region" description="Helical" evidence="7">
    <location>
        <begin position="331"/>
        <end position="350"/>
    </location>
</feature>
<protein>
    <recommendedName>
        <fullName evidence="10">Protein DETOXIFICATION</fullName>
    </recommendedName>
</protein>